<accession>X1DBF1</accession>
<comment type="caution">
    <text evidence="3">The sequence shown here is derived from an EMBL/GenBank/DDBJ whole genome shotgun (WGS) entry which is preliminary data.</text>
</comment>
<dbReference type="GO" id="GO:0016491">
    <property type="term" value="F:oxidoreductase activity"/>
    <property type="evidence" value="ECO:0007669"/>
    <property type="project" value="InterPro"/>
</dbReference>
<feature type="domain" description="FAD/NAD(P)-binding" evidence="1">
    <location>
        <begin position="125"/>
        <end position="262"/>
    </location>
</feature>
<sequence>PVLSTMRYFQEEYEDHIKYKKCSALVCKEIVSSPCQYICPIDQEASVYIALIAIGKFEEALNIIRKDNPLPTVCGRVCHHPCETVCTAAEMGEPIAIRALKRFIMDWAIEKGYQSPSRQKKQKKYKVAVIGAGPAGLAAGYYLNRKGYKVAVFESLPVLGGMLTVGIPKHRLPKKTLNFDIEHIIKSGVAIKTNKALGKDFSIDDLFKEGYKAIFIAIGAHKSMKLNIPGENANGVIHALDLLKTVNLGKKAELGENVGIVG</sequence>
<dbReference type="InterPro" id="IPR028261">
    <property type="entry name" value="DPD_II"/>
</dbReference>
<evidence type="ECO:0000313" key="3">
    <source>
        <dbReference type="EMBL" id="GAH17532.1"/>
    </source>
</evidence>
<proteinExistence type="predicted"/>
<dbReference type="EMBL" id="BART01030500">
    <property type="protein sequence ID" value="GAH17532.1"/>
    <property type="molecule type" value="Genomic_DNA"/>
</dbReference>
<dbReference type="Gene3D" id="1.10.1060.10">
    <property type="entry name" value="Alpha-helical ferredoxin"/>
    <property type="match status" value="1"/>
</dbReference>
<dbReference type="SUPFAM" id="SSF51971">
    <property type="entry name" value="Nucleotide-binding domain"/>
    <property type="match status" value="1"/>
</dbReference>
<dbReference type="AlphaFoldDB" id="X1DBF1"/>
<organism evidence="3">
    <name type="scientific">marine sediment metagenome</name>
    <dbReference type="NCBI Taxonomy" id="412755"/>
    <lineage>
        <taxon>unclassified sequences</taxon>
        <taxon>metagenomes</taxon>
        <taxon>ecological metagenomes</taxon>
    </lineage>
</organism>
<feature type="domain" description="Dihydroprymidine dehydrogenase" evidence="2">
    <location>
        <begin position="23"/>
        <end position="112"/>
    </location>
</feature>
<dbReference type="GO" id="GO:0051536">
    <property type="term" value="F:iron-sulfur cluster binding"/>
    <property type="evidence" value="ECO:0007669"/>
    <property type="project" value="InterPro"/>
</dbReference>
<feature type="non-terminal residue" evidence="3">
    <location>
        <position position="262"/>
    </location>
</feature>
<protein>
    <recommendedName>
        <fullName evidence="4">Dihydroprymidine dehydrogenase domain-containing protein</fullName>
    </recommendedName>
</protein>
<evidence type="ECO:0000259" key="2">
    <source>
        <dbReference type="Pfam" id="PF14691"/>
    </source>
</evidence>
<dbReference type="Pfam" id="PF07992">
    <property type="entry name" value="Pyr_redox_2"/>
    <property type="match status" value="1"/>
</dbReference>
<feature type="non-terminal residue" evidence="3">
    <location>
        <position position="1"/>
    </location>
</feature>
<dbReference type="Gene3D" id="3.50.50.60">
    <property type="entry name" value="FAD/NAD(P)-binding domain"/>
    <property type="match status" value="1"/>
</dbReference>
<name>X1DBF1_9ZZZZ</name>
<dbReference type="InterPro" id="IPR009051">
    <property type="entry name" value="Helical_ferredxn"/>
</dbReference>
<reference evidence="3" key="1">
    <citation type="journal article" date="2014" name="Front. Microbiol.">
        <title>High frequency of phylogenetically diverse reductive dehalogenase-homologous genes in deep subseafloor sedimentary metagenomes.</title>
        <authorList>
            <person name="Kawai M."/>
            <person name="Futagami T."/>
            <person name="Toyoda A."/>
            <person name="Takaki Y."/>
            <person name="Nishi S."/>
            <person name="Hori S."/>
            <person name="Arai W."/>
            <person name="Tsubouchi T."/>
            <person name="Morono Y."/>
            <person name="Uchiyama I."/>
            <person name="Ito T."/>
            <person name="Fujiyama A."/>
            <person name="Inagaki F."/>
            <person name="Takami H."/>
        </authorList>
    </citation>
    <scope>NUCLEOTIDE SEQUENCE</scope>
    <source>
        <strain evidence="3">Expedition CK06-06</strain>
    </source>
</reference>
<evidence type="ECO:0008006" key="4">
    <source>
        <dbReference type="Google" id="ProtNLM"/>
    </source>
</evidence>
<dbReference type="Pfam" id="PF14691">
    <property type="entry name" value="Fer4_20"/>
    <property type="match status" value="1"/>
</dbReference>
<dbReference type="SUPFAM" id="SSF46548">
    <property type="entry name" value="alpha-helical ferredoxin"/>
    <property type="match status" value="1"/>
</dbReference>
<dbReference type="PANTHER" id="PTHR42783:SF3">
    <property type="entry name" value="GLUTAMATE SYNTHASE [NADPH] SMALL CHAIN-RELATED"/>
    <property type="match status" value="1"/>
</dbReference>
<dbReference type="InterPro" id="IPR036188">
    <property type="entry name" value="FAD/NAD-bd_sf"/>
</dbReference>
<dbReference type="InterPro" id="IPR023753">
    <property type="entry name" value="FAD/NAD-binding_dom"/>
</dbReference>
<gene>
    <name evidence="3" type="ORF">S01H4_53237</name>
</gene>
<dbReference type="PRINTS" id="PR00419">
    <property type="entry name" value="ADXRDTASE"/>
</dbReference>
<evidence type="ECO:0000259" key="1">
    <source>
        <dbReference type="Pfam" id="PF07992"/>
    </source>
</evidence>
<dbReference type="PANTHER" id="PTHR42783">
    <property type="entry name" value="GLUTAMATE SYNTHASE [NADPH] SMALL CHAIN"/>
    <property type="match status" value="1"/>
</dbReference>